<feature type="region of interest" description="Disordered" evidence="1">
    <location>
        <begin position="155"/>
        <end position="174"/>
    </location>
</feature>
<proteinExistence type="predicted"/>
<dbReference type="PANTHER" id="PTHR34776:SF1">
    <property type="entry name" value="F17F16.3 PROTEIN"/>
    <property type="match status" value="1"/>
</dbReference>
<accession>I0ZA18</accession>
<dbReference type="OrthoDB" id="1028014at2759"/>
<dbReference type="GeneID" id="17045502"/>
<gene>
    <name evidence="2" type="ORF">COCSUDRAFT_55495</name>
</gene>
<dbReference type="EMBL" id="AGSI01000001">
    <property type="protein sequence ID" value="EIE27487.1"/>
    <property type="molecule type" value="Genomic_DNA"/>
</dbReference>
<organism evidence="2 3">
    <name type="scientific">Coccomyxa subellipsoidea (strain C-169)</name>
    <name type="common">Green microalga</name>
    <dbReference type="NCBI Taxonomy" id="574566"/>
    <lineage>
        <taxon>Eukaryota</taxon>
        <taxon>Viridiplantae</taxon>
        <taxon>Chlorophyta</taxon>
        <taxon>core chlorophytes</taxon>
        <taxon>Trebouxiophyceae</taxon>
        <taxon>Trebouxiophyceae incertae sedis</taxon>
        <taxon>Coccomyxaceae</taxon>
        <taxon>Coccomyxa</taxon>
        <taxon>Coccomyxa subellipsoidea</taxon>
    </lineage>
</organism>
<comment type="caution">
    <text evidence="2">The sequence shown here is derived from an EMBL/GenBank/DDBJ whole genome shotgun (WGS) entry which is preliminary data.</text>
</comment>
<dbReference type="STRING" id="574566.I0ZA18"/>
<dbReference type="AlphaFoldDB" id="I0ZA18"/>
<dbReference type="eggNOG" id="ENOG502S2IV">
    <property type="taxonomic scope" value="Eukaryota"/>
</dbReference>
<evidence type="ECO:0000313" key="2">
    <source>
        <dbReference type="EMBL" id="EIE27487.1"/>
    </source>
</evidence>
<protein>
    <submittedName>
        <fullName evidence="2">Uncharacterized protein</fullName>
    </submittedName>
</protein>
<keyword evidence="3" id="KW-1185">Reference proteome</keyword>
<reference evidence="2 3" key="1">
    <citation type="journal article" date="2012" name="Genome Biol.">
        <title>The genome of the polar eukaryotic microalga coccomyxa subellipsoidea reveals traits of cold adaptation.</title>
        <authorList>
            <person name="Blanc G."/>
            <person name="Agarkova I."/>
            <person name="Grimwood J."/>
            <person name="Kuo A."/>
            <person name="Brueggeman A."/>
            <person name="Dunigan D."/>
            <person name="Gurnon J."/>
            <person name="Ladunga I."/>
            <person name="Lindquist E."/>
            <person name="Lucas S."/>
            <person name="Pangilinan J."/>
            <person name="Proschold T."/>
            <person name="Salamov A."/>
            <person name="Schmutz J."/>
            <person name="Weeks D."/>
            <person name="Yamada T."/>
            <person name="Claverie J.M."/>
            <person name="Grigoriev I."/>
            <person name="Van Etten J."/>
            <person name="Lomsadze A."/>
            <person name="Borodovsky M."/>
        </authorList>
    </citation>
    <scope>NUCLEOTIDE SEQUENCE [LARGE SCALE GENOMIC DNA]</scope>
    <source>
        <strain evidence="2 3">C-169</strain>
    </source>
</reference>
<sequence>MTTSSSPSLIEEGRIYFLYRPRVAVEEAHSLQDVQRFFIIMSPTSRKGAPHRLLVIGKKRLPDPRRHERFFGFVLATAPKVEDLTRDLGPKDYTTSTRGSRSVEAARALGEGVYSIVDHGRHTHLAYELEVPEEPGEVQKQFCILKEGNYIIQIKNPEAPSPPPVRGAPKPQYSEEKKETFRGYAWIPARDPSLLDQRGCQILLIGARPEIASDLGQKLRQHLEEIVEEDLRAAEHMPGSDEDEKLAAKLLEDLHAEGHTLTIDPAVSGHWK</sequence>
<evidence type="ECO:0000313" key="3">
    <source>
        <dbReference type="Proteomes" id="UP000007264"/>
    </source>
</evidence>
<dbReference type="KEGG" id="csl:COCSUDRAFT_55495"/>
<dbReference type="RefSeq" id="XP_005652031.1">
    <property type="nucleotide sequence ID" value="XM_005651974.1"/>
</dbReference>
<evidence type="ECO:0000256" key="1">
    <source>
        <dbReference type="SAM" id="MobiDB-lite"/>
    </source>
</evidence>
<dbReference type="PANTHER" id="PTHR34776">
    <property type="entry name" value="F17F16.3 PROTEIN"/>
    <property type="match status" value="1"/>
</dbReference>
<name>I0ZA18_COCSC</name>
<dbReference type="Proteomes" id="UP000007264">
    <property type="component" value="Unassembled WGS sequence"/>
</dbReference>